<keyword evidence="1" id="KW-0812">Transmembrane</keyword>
<dbReference type="PANTHER" id="PTHR30383:SF5">
    <property type="entry name" value="SGNH HYDROLASE-TYPE ESTERASE DOMAIN-CONTAINING PROTEIN"/>
    <property type="match status" value="1"/>
</dbReference>
<keyword evidence="4" id="KW-1185">Reference proteome</keyword>
<name>I0K3B0_9BACT</name>
<organism evidence="3 4">
    <name type="scientific">Fibrella aestuarina BUZ 2</name>
    <dbReference type="NCBI Taxonomy" id="1166018"/>
    <lineage>
        <taxon>Bacteria</taxon>
        <taxon>Pseudomonadati</taxon>
        <taxon>Bacteroidota</taxon>
        <taxon>Cytophagia</taxon>
        <taxon>Cytophagales</taxon>
        <taxon>Spirosomataceae</taxon>
        <taxon>Fibrella</taxon>
    </lineage>
</organism>
<gene>
    <name evidence="3" type="ORF">FAES_0602</name>
</gene>
<dbReference type="InterPro" id="IPR051532">
    <property type="entry name" value="Ester_Hydrolysis_Enzymes"/>
</dbReference>
<dbReference type="SUPFAM" id="SSF52266">
    <property type="entry name" value="SGNH hydrolase"/>
    <property type="match status" value="1"/>
</dbReference>
<feature type="transmembrane region" description="Helical" evidence="1">
    <location>
        <begin position="15"/>
        <end position="33"/>
    </location>
</feature>
<dbReference type="KEGG" id="fae:FAES_0602"/>
<dbReference type="GO" id="GO:0004622">
    <property type="term" value="F:phosphatidylcholine lysophospholipase activity"/>
    <property type="evidence" value="ECO:0007669"/>
    <property type="project" value="TreeGrafter"/>
</dbReference>
<dbReference type="Proteomes" id="UP000011058">
    <property type="component" value="Chromosome"/>
</dbReference>
<proteinExistence type="predicted"/>
<dbReference type="EMBL" id="HE796683">
    <property type="protein sequence ID" value="CCG98613.1"/>
    <property type="molecule type" value="Genomic_DNA"/>
</dbReference>
<protein>
    <submittedName>
        <fullName evidence="3">Lipolytic protein G-D-S-L family</fullName>
    </submittedName>
</protein>
<dbReference type="InterPro" id="IPR013830">
    <property type="entry name" value="SGNH_hydro"/>
</dbReference>
<reference evidence="3 4" key="1">
    <citation type="journal article" date="2012" name="J. Bacteriol.">
        <title>Genome Sequence of Fibrella aestuarina BUZ 2T, a Filamentous Marine Bacterium.</title>
        <authorList>
            <person name="Filippini M."/>
            <person name="Qi W."/>
            <person name="Blom J."/>
            <person name="Goesmann A."/>
            <person name="Smits T.H."/>
            <person name="Bagheri H.C."/>
        </authorList>
    </citation>
    <scope>NUCLEOTIDE SEQUENCE [LARGE SCALE GENOMIC DNA]</scope>
    <source>
        <strain evidence="4">BUZ 2T</strain>
    </source>
</reference>
<dbReference type="AlphaFoldDB" id="I0K3B0"/>
<dbReference type="PATRIC" id="fig|1166018.3.peg.611"/>
<dbReference type="Gene3D" id="3.40.50.1110">
    <property type="entry name" value="SGNH hydrolase"/>
    <property type="match status" value="1"/>
</dbReference>
<keyword evidence="1" id="KW-0472">Membrane</keyword>
<dbReference type="Pfam" id="PF13472">
    <property type="entry name" value="Lipase_GDSL_2"/>
    <property type="match status" value="1"/>
</dbReference>
<dbReference type="HOGENOM" id="CLU_051989_5_2_10"/>
<dbReference type="STRING" id="1166018.FAES_0602"/>
<keyword evidence="1" id="KW-1133">Transmembrane helix</keyword>
<feature type="domain" description="SGNH hydrolase-type esterase" evidence="2">
    <location>
        <begin position="42"/>
        <end position="224"/>
    </location>
</feature>
<accession>I0K3B0</accession>
<dbReference type="eggNOG" id="COG2755">
    <property type="taxonomic scope" value="Bacteria"/>
</dbReference>
<evidence type="ECO:0000259" key="2">
    <source>
        <dbReference type="Pfam" id="PF13472"/>
    </source>
</evidence>
<sequence>MVSGRFLTRTKQCPYVVMKALYLLLPLLLAFTLPTKPKRIIFFGDSITQAGVQPGGYITKMQEMLAKQNKAADYELIGKGIGGNKVYDLYLRLDDDVLALKPDVVVIYVGVNDVWHKRTYGTGTDPDKFVKFYEALIRKIQANGGRVVLCTPAAIGEKTDFSNDQDGDLNAYSNLIRDLAARQNLPLCDLRKSFLDYNVRNNAGNKEKGILTTDRVHLNDTGNQFVADQLWAVLQGM</sequence>
<evidence type="ECO:0000313" key="3">
    <source>
        <dbReference type="EMBL" id="CCG98613.1"/>
    </source>
</evidence>
<evidence type="ECO:0000313" key="4">
    <source>
        <dbReference type="Proteomes" id="UP000011058"/>
    </source>
</evidence>
<evidence type="ECO:0000256" key="1">
    <source>
        <dbReference type="SAM" id="Phobius"/>
    </source>
</evidence>
<dbReference type="PANTHER" id="PTHR30383">
    <property type="entry name" value="THIOESTERASE 1/PROTEASE 1/LYSOPHOSPHOLIPASE L1"/>
    <property type="match status" value="1"/>
</dbReference>
<dbReference type="InterPro" id="IPR036514">
    <property type="entry name" value="SGNH_hydro_sf"/>
</dbReference>